<keyword evidence="3" id="KW-0326">Glycosidase</keyword>
<dbReference type="InterPro" id="IPR051913">
    <property type="entry name" value="GH2_Domain-Containing"/>
</dbReference>
<dbReference type="InterPro" id="IPR008979">
    <property type="entry name" value="Galactose-bd-like_sf"/>
</dbReference>
<dbReference type="InterPro" id="IPR013783">
    <property type="entry name" value="Ig-like_fold"/>
</dbReference>
<dbReference type="SUPFAM" id="SSF49303">
    <property type="entry name" value="beta-Galactosidase/glucuronidase domain"/>
    <property type="match status" value="1"/>
</dbReference>
<feature type="chain" id="PRO_5046722141" evidence="4">
    <location>
        <begin position="20"/>
        <end position="827"/>
    </location>
</feature>
<dbReference type="InterPro" id="IPR006103">
    <property type="entry name" value="Glyco_hydro_2_cat"/>
</dbReference>
<feature type="domain" description="Glycoside hydrolase family 2 catalytic" evidence="6">
    <location>
        <begin position="308"/>
        <end position="490"/>
    </location>
</feature>
<evidence type="ECO:0000256" key="4">
    <source>
        <dbReference type="SAM" id="SignalP"/>
    </source>
</evidence>
<keyword evidence="2" id="KW-0378">Hydrolase</keyword>
<evidence type="ECO:0000313" key="9">
    <source>
        <dbReference type="EMBL" id="UWN66605.1"/>
    </source>
</evidence>
<dbReference type="Gene3D" id="3.20.20.80">
    <property type="entry name" value="Glycosidases"/>
    <property type="match status" value="1"/>
</dbReference>
<dbReference type="InterPro" id="IPR017853">
    <property type="entry name" value="GH"/>
</dbReference>
<feature type="domain" description="DUF4982" evidence="7">
    <location>
        <begin position="629"/>
        <end position="706"/>
    </location>
</feature>
<keyword evidence="4" id="KW-0732">Signal</keyword>
<dbReference type="RefSeq" id="WP_026076746.1">
    <property type="nucleotide sequence ID" value="NZ_CP102252.1"/>
</dbReference>
<sequence length="827" mass="93453">MKRLSFTATLLLTAFSAFAARTEFKLEKGWRFTREDHAEAVRPDFDDSAWQRVTVPHDWAIYGPFDIGNDPQFVAIEQDGETVPSLKAGRTGGLPVVGPGWYRIRFDVPDFAAGKRADILFDGAMSNARVYLNGEEIGYWPYGYGSFQLDATRLLKPEGNVLAVRLENYPESSRWYPGAGLYRNVHVIVSDEIRIPLWGIRLTTPEIRSGHAKVRLQADVESPAGVDSRLVLKTLLRDAGGRVVAKAETTLAEYDAGTFCQDLVIDSPRLWSPDTPDLYEAELRLYADGELRDTRSVPFGVRELKIVPDRGMFLNGEPIKFRGVCLHHDLGPLGAAVNVSALRRQLSILKEMGANAVRTAHNIPAPELVELCDRMGLMVMVETFDEWRTPKMKNGYHLYFDEWAERDLVNTVRRFRNHPSVVMWCIGNEVPDQSSYEGAKIARWLQDICHREDPTRLVTMGIDRVQDAIDTHFAAVMDVVGFNYRTHLYTKAYHELPQQIMMGSETASTFSSRGTYHFPVERTVNKVRPDNQSSGYDLDCGSWSNLPEDDFVLHDDYDWCIGEFVWTGFDYLGEPTPYHEIWPNHSSLFGIVDLAGLPKDRYYLYRSHWRPEEETLHVLPHWTWPGREGEVTPVFVYTNYPSAELFVNGRSQGRIAKDTTMTQAATDSEEAARGLWRQRRYRLMWMDVKYEPGTLRVVAYDRNGRPAAETEVHTAGEPCRLELSADRQTLCADGKDLSFVTVRVVDRAGNLCPDAAPEVSFRVTGAGGFRAAANGDPTCLEPFHHPRMKAFKGQLVAIVRSGERPGKIGFEASAEGLRKARLEISVK</sequence>
<reference evidence="9" key="1">
    <citation type="journal article" date="2022" name="Cell">
        <title>Design, construction, and in vivo augmentation of a complex gut microbiome.</title>
        <authorList>
            <person name="Cheng A.G."/>
            <person name="Ho P.Y."/>
            <person name="Aranda-Diaz A."/>
            <person name="Jain S."/>
            <person name="Yu F.B."/>
            <person name="Meng X."/>
            <person name="Wang M."/>
            <person name="Iakiviak M."/>
            <person name="Nagashima K."/>
            <person name="Zhao A."/>
            <person name="Murugkar P."/>
            <person name="Patil A."/>
            <person name="Atabakhsh K."/>
            <person name="Weakley A."/>
            <person name="Yan J."/>
            <person name="Brumbaugh A.R."/>
            <person name="Higginbottom S."/>
            <person name="Dimas A."/>
            <person name="Shiver A.L."/>
            <person name="Deutschbauer A."/>
            <person name="Neff N."/>
            <person name="Sonnenburg J.L."/>
            <person name="Huang K.C."/>
            <person name="Fischbach M.A."/>
        </authorList>
    </citation>
    <scope>NUCLEOTIDE SEQUENCE</scope>
    <source>
        <strain evidence="9">JC50</strain>
    </source>
</reference>
<dbReference type="Pfam" id="PF16355">
    <property type="entry name" value="DUF4982"/>
    <property type="match status" value="1"/>
</dbReference>
<organism evidence="9 10">
    <name type="scientific">Alistipes senegalensis JC50</name>
    <dbReference type="NCBI Taxonomy" id="1033732"/>
    <lineage>
        <taxon>Bacteria</taxon>
        <taxon>Pseudomonadati</taxon>
        <taxon>Bacteroidota</taxon>
        <taxon>Bacteroidia</taxon>
        <taxon>Bacteroidales</taxon>
        <taxon>Rikenellaceae</taxon>
        <taxon>Alistipes</taxon>
    </lineage>
</organism>
<protein>
    <submittedName>
        <fullName evidence="9">DUF4982 domain-containing protein</fullName>
    </submittedName>
</protein>
<dbReference type="Pfam" id="PF02836">
    <property type="entry name" value="Glyco_hydro_2_C"/>
    <property type="match status" value="1"/>
</dbReference>
<dbReference type="Pfam" id="PF00703">
    <property type="entry name" value="Glyco_hydro_2"/>
    <property type="match status" value="1"/>
</dbReference>
<evidence type="ECO:0000259" key="8">
    <source>
        <dbReference type="Pfam" id="PF18565"/>
    </source>
</evidence>
<feature type="domain" description="Glycoside hydrolase family 2 immunoglobulin-like beta-sandwich" evidence="5">
    <location>
        <begin position="203"/>
        <end position="302"/>
    </location>
</feature>
<proteinExistence type="inferred from homology"/>
<name>A0ABY5VAI0_9BACT</name>
<gene>
    <name evidence="9" type="ORF">NQ519_07155</name>
</gene>
<dbReference type="InterPro" id="IPR036156">
    <property type="entry name" value="Beta-gal/glucu_dom_sf"/>
</dbReference>
<accession>A0ABY5VAI0</accession>
<dbReference type="InterPro" id="IPR032311">
    <property type="entry name" value="DUF4982"/>
</dbReference>
<evidence type="ECO:0000256" key="3">
    <source>
        <dbReference type="ARBA" id="ARBA00023295"/>
    </source>
</evidence>
<evidence type="ECO:0000256" key="1">
    <source>
        <dbReference type="ARBA" id="ARBA00007401"/>
    </source>
</evidence>
<dbReference type="EMBL" id="CP102252">
    <property type="protein sequence ID" value="UWN66605.1"/>
    <property type="molecule type" value="Genomic_DNA"/>
</dbReference>
<dbReference type="PANTHER" id="PTHR42732">
    <property type="entry name" value="BETA-GALACTOSIDASE"/>
    <property type="match status" value="1"/>
</dbReference>
<dbReference type="InterPro" id="IPR048229">
    <property type="entry name" value="GalB-like"/>
</dbReference>
<dbReference type="InterPro" id="IPR006102">
    <property type="entry name" value="Ig-like_GH2"/>
</dbReference>
<dbReference type="InterPro" id="IPR040605">
    <property type="entry name" value="Glyco_hydro2_dom5"/>
</dbReference>
<dbReference type="Proteomes" id="UP001058267">
    <property type="component" value="Chromosome"/>
</dbReference>
<dbReference type="InterPro" id="IPR006101">
    <property type="entry name" value="Glyco_hydro_2"/>
</dbReference>
<dbReference type="NCBIfam" id="NF041463">
    <property type="entry name" value="GalB"/>
    <property type="match status" value="1"/>
</dbReference>
<dbReference type="PANTHER" id="PTHR42732:SF1">
    <property type="entry name" value="BETA-MANNOSIDASE"/>
    <property type="match status" value="1"/>
</dbReference>
<dbReference type="Gene3D" id="2.60.40.10">
    <property type="entry name" value="Immunoglobulins"/>
    <property type="match status" value="3"/>
</dbReference>
<feature type="domain" description="Glycoside hydrolase family 2" evidence="8">
    <location>
        <begin position="721"/>
        <end position="822"/>
    </location>
</feature>
<dbReference type="PRINTS" id="PR00132">
    <property type="entry name" value="GLHYDRLASE2"/>
</dbReference>
<dbReference type="SUPFAM" id="SSF51445">
    <property type="entry name" value="(Trans)glycosidases"/>
    <property type="match status" value="1"/>
</dbReference>
<evidence type="ECO:0000313" key="10">
    <source>
        <dbReference type="Proteomes" id="UP001058267"/>
    </source>
</evidence>
<dbReference type="SUPFAM" id="SSF49785">
    <property type="entry name" value="Galactose-binding domain-like"/>
    <property type="match status" value="1"/>
</dbReference>
<dbReference type="Pfam" id="PF18565">
    <property type="entry name" value="Glyco_hydro2_C5"/>
    <property type="match status" value="1"/>
</dbReference>
<evidence type="ECO:0000259" key="6">
    <source>
        <dbReference type="Pfam" id="PF02836"/>
    </source>
</evidence>
<keyword evidence="10" id="KW-1185">Reference proteome</keyword>
<evidence type="ECO:0000256" key="2">
    <source>
        <dbReference type="ARBA" id="ARBA00022801"/>
    </source>
</evidence>
<feature type="signal peptide" evidence="4">
    <location>
        <begin position="1"/>
        <end position="19"/>
    </location>
</feature>
<evidence type="ECO:0000259" key="7">
    <source>
        <dbReference type="Pfam" id="PF16355"/>
    </source>
</evidence>
<dbReference type="Gene3D" id="2.60.120.260">
    <property type="entry name" value="Galactose-binding domain-like"/>
    <property type="match status" value="1"/>
</dbReference>
<evidence type="ECO:0000259" key="5">
    <source>
        <dbReference type="Pfam" id="PF00703"/>
    </source>
</evidence>
<comment type="similarity">
    <text evidence="1">Belongs to the glycosyl hydrolase 2 family.</text>
</comment>